<dbReference type="Gene3D" id="3.40.50.150">
    <property type="entry name" value="Vaccinia Virus protein VP39"/>
    <property type="match status" value="1"/>
</dbReference>
<sequence>MKIIPVFTKGLETISSLFPSLIRLYRFYYGKIVKNEVELGNITEDDCILCIGGGPFPSTALEIAYQTGAKVCVVDCDPTAVKRAKKVISKLKMDEMIKVLHANGREIDVSDFSVIHLALQVFPKDEILSNVLNRCKCGARILVRRPKEKLKSFYSCLPEHCYCNSCKHICQEKSTMEATLLFIKTKGGSMSEEIPSVHGRIDFNRSNSLVG</sequence>
<dbReference type="SUPFAM" id="SSF53335">
    <property type="entry name" value="S-adenosyl-L-methionine-dependent methyltransferases"/>
    <property type="match status" value="1"/>
</dbReference>
<dbReference type="RefSeq" id="WP_050355764.1">
    <property type="nucleotide sequence ID" value="NZ_LGSS01000011.1"/>
</dbReference>
<proteinExistence type="predicted"/>
<protein>
    <recommendedName>
        <fullName evidence="3">Nicotianamine synthase protein</fullName>
    </recommendedName>
</protein>
<dbReference type="AlphaFoldDB" id="A0A0L0W955"/>
<accession>A0A0L0W955</accession>
<organism evidence="1 2">
    <name type="scientific">Gottschalkia purinilytica</name>
    <name type="common">Clostridium purinilyticum</name>
    <dbReference type="NCBI Taxonomy" id="1503"/>
    <lineage>
        <taxon>Bacteria</taxon>
        <taxon>Bacillati</taxon>
        <taxon>Bacillota</taxon>
        <taxon>Tissierellia</taxon>
        <taxon>Tissierellales</taxon>
        <taxon>Gottschalkiaceae</taxon>
        <taxon>Gottschalkia</taxon>
    </lineage>
</organism>
<dbReference type="GO" id="GO:0030418">
    <property type="term" value="P:nicotianamine biosynthetic process"/>
    <property type="evidence" value="ECO:0007669"/>
    <property type="project" value="InterPro"/>
</dbReference>
<dbReference type="Proteomes" id="UP000037267">
    <property type="component" value="Unassembled WGS sequence"/>
</dbReference>
<dbReference type="EMBL" id="LGSS01000011">
    <property type="protein sequence ID" value="KNF07850.1"/>
    <property type="molecule type" value="Genomic_DNA"/>
</dbReference>
<name>A0A0L0W955_GOTPU</name>
<dbReference type="Pfam" id="PF03059">
    <property type="entry name" value="NAS"/>
    <property type="match status" value="1"/>
</dbReference>
<dbReference type="InterPro" id="IPR004298">
    <property type="entry name" value="Nicotian_synth"/>
</dbReference>
<reference evidence="2" key="1">
    <citation type="submission" date="2015-07" db="EMBL/GenBank/DDBJ databases">
        <title>Draft genome sequence of the purine-degrading Gottschalkia purinilyticum DSM 1384 (formerly Clostridium purinilyticum).</title>
        <authorList>
            <person name="Poehlein A."/>
            <person name="Schiel-Bengelsdorf B."/>
            <person name="Bengelsdorf F.R."/>
            <person name="Daniel R."/>
            <person name="Duerre P."/>
        </authorList>
    </citation>
    <scope>NUCLEOTIDE SEQUENCE [LARGE SCALE GENOMIC DNA]</scope>
    <source>
        <strain evidence="2">DSM 1384</strain>
    </source>
</reference>
<dbReference type="InterPro" id="IPR029063">
    <property type="entry name" value="SAM-dependent_MTases_sf"/>
</dbReference>
<keyword evidence="2" id="KW-1185">Reference proteome</keyword>
<gene>
    <name evidence="1" type="ORF">CLPU_11c00180</name>
</gene>
<dbReference type="GO" id="GO:0030410">
    <property type="term" value="F:nicotianamine synthase activity"/>
    <property type="evidence" value="ECO:0007669"/>
    <property type="project" value="InterPro"/>
</dbReference>
<dbReference type="OrthoDB" id="1956540at2"/>
<evidence type="ECO:0000313" key="1">
    <source>
        <dbReference type="EMBL" id="KNF07850.1"/>
    </source>
</evidence>
<evidence type="ECO:0000313" key="2">
    <source>
        <dbReference type="Proteomes" id="UP000037267"/>
    </source>
</evidence>
<evidence type="ECO:0008006" key="3">
    <source>
        <dbReference type="Google" id="ProtNLM"/>
    </source>
</evidence>
<dbReference type="STRING" id="1503.CLPU_11c00180"/>
<comment type="caution">
    <text evidence="1">The sequence shown here is derived from an EMBL/GenBank/DDBJ whole genome shotgun (WGS) entry which is preliminary data.</text>
</comment>